<sequence>MGKKQPSEADRKQEALDRAVRQIEQQYGKG</sequence>
<dbReference type="AlphaFoldDB" id="X0T351"/>
<organism evidence="2">
    <name type="scientific">marine sediment metagenome</name>
    <dbReference type="NCBI Taxonomy" id="412755"/>
    <lineage>
        <taxon>unclassified sequences</taxon>
        <taxon>metagenomes</taxon>
        <taxon>ecological metagenomes</taxon>
    </lineage>
</organism>
<evidence type="ECO:0000256" key="1">
    <source>
        <dbReference type="SAM" id="MobiDB-lite"/>
    </source>
</evidence>
<feature type="compositionally biased region" description="Basic and acidic residues" evidence="1">
    <location>
        <begin position="1"/>
        <end position="21"/>
    </location>
</feature>
<feature type="non-terminal residue" evidence="2">
    <location>
        <position position="30"/>
    </location>
</feature>
<gene>
    <name evidence="2" type="ORF">S01H1_27130</name>
</gene>
<reference evidence="2" key="1">
    <citation type="journal article" date="2014" name="Front. Microbiol.">
        <title>High frequency of phylogenetically diverse reductive dehalogenase-homologous genes in deep subseafloor sedimentary metagenomes.</title>
        <authorList>
            <person name="Kawai M."/>
            <person name="Futagami T."/>
            <person name="Toyoda A."/>
            <person name="Takaki Y."/>
            <person name="Nishi S."/>
            <person name="Hori S."/>
            <person name="Arai W."/>
            <person name="Tsubouchi T."/>
            <person name="Morono Y."/>
            <person name="Uchiyama I."/>
            <person name="Ito T."/>
            <person name="Fujiyama A."/>
            <person name="Inagaki F."/>
            <person name="Takami H."/>
        </authorList>
    </citation>
    <scope>NUCLEOTIDE SEQUENCE</scope>
    <source>
        <strain evidence="2">Expedition CK06-06</strain>
    </source>
</reference>
<protein>
    <submittedName>
        <fullName evidence="2">Uncharacterized protein</fullName>
    </submittedName>
</protein>
<evidence type="ECO:0000313" key="2">
    <source>
        <dbReference type="EMBL" id="GAF87669.1"/>
    </source>
</evidence>
<comment type="caution">
    <text evidence="2">The sequence shown here is derived from an EMBL/GenBank/DDBJ whole genome shotgun (WGS) entry which is preliminary data.</text>
</comment>
<dbReference type="EMBL" id="BARS01016491">
    <property type="protein sequence ID" value="GAF87669.1"/>
    <property type="molecule type" value="Genomic_DNA"/>
</dbReference>
<feature type="region of interest" description="Disordered" evidence="1">
    <location>
        <begin position="1"/>
        <end position="30"/>
    </location>
</feature>
<proteinExistence type="predicted"/>
<accession>X0T351</accession>
<name>X0T351_9ZZZZ</name>